<dbReference type="EMBL" id="BAABGY010000007">
    <property type="protein sequence ID" value="GAA4330292.1"/>
    <property type="molecule type" value="Genomic_DNA"/>
</dbReference>
<evidence type="ECO:0000313" key="3">
    <source>
        <dbReference type="EMBL" id="GAA4330292.1"/>
    </source>
</evidence>
<keyword evidence="2" id="KW-1133">Transmembrane helix</keyword>
<evidence type="ECO:0000256" key="1">
    <source>
        <dbReference type="SAM" id="MobiDB-lite"/>
    </source>
</evidence>
<comment type="caution">
    <text evidence="3">The sequence shown here is derived from an EMBL/GenBank/DDBJ whole genome shotgun (WGS) entry which is preliminary data.</text>
</comment>
<sequence length="284" mass="30152">MANHTIMIMELDQQRKRQALFLTLGIGAGLLLLFILLKWPIPTLEQPIADEYIEVNLGNGDVGSGNDQPMEPGDPAPAQATYTPPQAAPASNEAARAVETDENAPSDAPVIRNPAISKPDATRIDDNSKVTRTNPTPTPAPPAPPAPKARMGRISSPGATGPGGNAADSYKPGTGEGPGNGAGDAGRPGGSPTGGRYDGAPRRNDRQMIERIYYFQGDLPPAVVYADLRITPDGRASFIKITKGYNTAQYRNAIVGYLPSMKFNKSDHESIVNFKFNFIQSGGN</sequence>
<keyword evidence="2" id="KW-0472">Membrane</keyword>
<feature type="compositionally biased region" description="Gly residues" evidence="1">
    <location>
        <begin position="174"/>
        <end position="197"/>
    </location>
</feature>
<keyword evidence="2" id="KW-0812">Transmembrane</keyword>
<gene>
    <name evidence="3" type="ORF">GCM10023184_21380</name>
</gene>
<evidence type="ECO:0000256" key="2">
    <source>
        <dbReference type="SAM" id="Phobius"/>
    </source>
</evidence>
<evidence type="ECO:0008006" key="5">
    <source>
        <dbReference type="Google" id="ProtNLM"/>
    </source>
</evidence>
<dbReference type="RefSeq" id="WP_345255678.1">
    <property type="nucleotide sequence ID" value="NZ_BAABGY010000007.1"/>
</dbReference>
<feature type="transmembrane region" description="Helical" evidence="2">
    <location>
        <begin position="20"/>
        <end position="41"/>
    </location>
</feature>
<protein>
    <recommendedName>
        <fullName evidence="5">Energy transducer TonB</fullName>
    </recommendedName>
</protein>
<proteinExistence type="predicted"/>
<organism evidence="3 4">
    <name type="scientific">Flaviaesturariibacter amylovorans</name>
    <dbReference type="NCBI Taxonomy" id="1084520"/>
    <lineage>
        <taxon>Bacteria</taxon>
        <taxon>Pseudomonadati</taxon>
        <taxon>Bacteroidota</taxon>
        <taxon>Chitinophagia</taxon>
        <taxon>Chitinophagales</taxon>
        <taxon>Chitinophagaceae</taxon>
        <taxon>Flaviaestuariibacter</taxon>
    </lineage>
</organism>
<feature type="compositionally biased region" description="Basic and acidic residues" evidence="1">
    <location>
        <begin position="120"/>
        <end position="129"/>
    </location>
</feature>
<name>A0ABP8GUT8_9BACT</name>
<feature type="compositionally biased region" description="Low complexity" evidence="1">
    <location>
        <begin position="76"/>
        <end position="90"/>
    </location>
</feature>
<dbReference type="Proteomes" id="UP001501725">
    <property type="component" value="Unassembled WGS sequence"/>
</dbReference>
<feature type="region of interest" description="Disordered" evidence="1">
    <location>
        <begin position="59"/>
        <end position="202"/>
    </location>
</feature>
<keyword evidence="4" id="KW-1185">Reference proteome</keyword>
<feature type="compositionally biased region" description="Pro residues" evidence="1">
    <location>
        <begin position="136"/>
        <end position="147"/>
    </location>
</feature>
<reference evidence="4" key="1">
    <citation type="journal article" date="2019" name="Int. J. Syst. Evol. Microbiol.">
        <title>The Global Catalogue of Microorganisms (GCM) 10K type strain sequencing project: providing services to taxonomists for standard genome sequencing and annotation.</title>
        <authorList>
            <consortium name="The Broad Institute Genomics Platform"/>
            <consortium name="The Broad Institute Genome Sequencing Center for Infectious Disease"/>
            <person name="Wu L."/>
            <person name="Ma J."/>
        </authorList>
    </citation>
    <scope>NUCLEOTIDE SEQUENCE [LARGE SCALE GENOMIC DNA]</scope>
    <source>
        <strain evidence="4">JCM 17919</strain>
    </source>
</reference>
<evidence type="ECO:0000313" key="4">
    <source>
        <dbReference type="Proteomes" id="UP001501725"/>
    </source>
</evidence>
<accession>A0ABP8GUT8</accession>